<dbReference type="InterPro" id="IPR001806">
    <property type="entry name" value="Small_GTPase"/>
</dbReference>
<dbReference type="OrthoDB" id="6585768at2759"/>
<dbReference type="EMBL" id="UYYB01120702">
    <property type="protein sequence ID" value="VDM83032.1"/>
    <property type="molecule type" value="Genomic_DNA"/>
</dbReference>
<dbReference type="InterPro" id="IPR027417">
    <property type="entry name" value="P-loop_NTPase"/>
</dbReference>
<dbReference type="GO" id="GO:0003924">
    <property type="term" value="F:GTPase activity"/>
    <property type="evidence" value="ECO:0007669"/>
    <property type="project" value="InterPro"/>
</dbReference>
<dbReference type="Proteomes" id="UP000270094">
    <property type="component" value="Unassembled WGS sequence"/>
</dbReference>
<dbReference type="AlphaFoldDB" id="A0A3P7LVB1"/>
<sequence>MMFRRNITVIDELLICCVALGRDILDDVQRSDPPQIVLVGNKVDEERLRKVQVDAHCAFAKQHDLKAFYVSAKTGDSVTMMFR</sequence>
<evidence type="ECO:0000313" key="3">
    <source>
        <dbReference type="Proteomes" id="UP000270094"/>
    </source>
</evidence>
<reference evidence="2 3" key="1">
    <citation type="submission" date="2018-11" db="EMBL/GenBank/DDBJ databases">
        <authorList>
            <consortium name="Pathogen Informatics"/>
        </authorList>
    </citation>
    <scope>NUCLEOTIDE SEQUENCE [LARGE SCALE GENOMIC DNA]</scope>
</reference>
<organism evidence="2 3">
    <name type="scientific">Strongylus vulgaris</name>
    <name type="common">Blood worm</name>
    <dbReference type="NCBI Taxonomy" id="40348"/>
    <lineage>
        <taxon>Eukaryota</taxon>
        <taxon>Metazoa</taxon>
        <taxon>Ecdysozoa</taxon>
        <taxon>Nematoda</taxon>
        <taxon>Chromadorea</taxon>
        <taxon>Rhabditida</taxon>
        <taxon>Rhabditina</taxon>
        <taxon>Rhabditomorpha</taxon>
        <taxon>Strongyloidea</taxon>
        <taxon>Strongylidae</taxon>
        <taxon>Strongylus</taxon>
    </lineage>
</organism>
<evidence type="ECO:0000256" key="1">
    <source>
        <dbReference type="SAM" id="SignalP"/>
    </source>
</evidence>
<keyword evidence="3" id="KW-1185">Reference proteome</keyword>
<evidence type="ECO:0000313" key="2">
    <source>
        <dbReference type="EMBL" id="VDM83032.1"/>
    </source>
</evidence>
<gene>
    <name evidence="2" type="ORF">SVUK_LOCUS18030</name>
</gene>
<proteinExistence type="predicted"/>
<dbReference type="SUPFAM" id="SSF52540">
    <property type="entry name" value="P-loop containing nucleoside triphosphate hydrolases"/>
    <property type="match status" value="1"/>
</dbReference>
<feature type="signal peptide" evidence="1">
    <location>
        <begin position="1"/>
        <end position="21"/>
    </location>
</feature>
<protein>
    <submittedName>
        <fullName evidence="2">Uncharacterized protein</fullName>
    </submittedName>
</protein>
<accession>A0A3P7LVB1</accession>
<feature type="chain" id="PRO_5018070208" evidence="1">
    <location>
        <begin position="22"/>
        <end position="83"/>
    </location>
</feature>
<dbReference type="GO" id="GO:0005525">
    <property type="term" value="F:GTP binding"/>
    <property type="evidence" value="ECO:0007669"/>
    <property type="project" value="InterPro"/>
</dbReference>
<dbReference type="Gene3D" id="3.40.50.300">
    <property type="entry name" value="P-loop containing nucleotide triphosphate hydrolases"/>
    <property type="match status" value="1"/>
</dbReference>
<name>A0A3P7LVB1_STRVU</name>
<keyword evidence="1" id="KW-0732">Signal</keyword>
<dbReference type="Pfam" id="PF00071">
    <property type="entry name" value="Ras"/>
    <property type="match status" value="1"/>
</dbReference>